<evidence type="ECO:0000313" key="2">
    <source>
        <dbReference type="Proteomes" id="UP001497457"/>
    </source>
</evidence>
<protein>
    <submittedName>
        <fullName evidence="1">Uncharacterized protein</fullName>
    </submittedName>
</protein>
<keyword evidence="2" id="KW-1185">Reference proteome</keyword>
<dbReference type="EMBL" id="OZ075145">
    <property type="protein sequence ID" value="CAL5049848.1"/>
    <property type="molecule type" value="Genomic_DNA"/>
</dbReference>
<proteinExistence type="predicted"/>
<dbReference type="AlphaFoldDB" id="A0ABC9E2S6"/>
<name>A0ABC9E2S6_9POAL</name>
<sequence length="72" mass="7781">MEFNGMPASQTGASKPAQLDIAGVSDIISAHPGTVLLGCVTLCRSSFFFFFRARSFFVGCRPDQAPDHDRSI</sequence>
<reference evidence="1" key="1">
    <citation type="submission" date="2024-10" db="EMBL/GenBank/DDBJ databases">
        <authorList>
            <person name="Ryan C."/>
        </authorList>
    </citation>
    <scope>NUCLEOTIDE SEQUENCE [LARGE SCALE GENOMIC DNA]</scope>
</reference>
<dbReference type="Proteomes" id="UP001497457">
    <property type="component" value="Chromosome 35b"/>
</dbReference>
<gene>
    <name evidence="1" type="ORF">URODEC1_LOCUS91221</name>
</gene>
<organism evidence="1 2">
    <name type="scientific">Urochloa decumbens</name>
    <dbReference type="NCBI Taxonomy" id="240449"/>
    <lineage>
        <taxon>Eukaryota</taxon>
        <taxon>Viridiplantae</taxon>
        <taxon>Streptophyta</taxon>
        <taxon>Embryophyta</taxon>
        <taxon>Tracheophyta</taxon>
        <taxon>Spermatophyta</taxon>
        <taxon>Magnoliopsida</taxon>
        <taxon>Liliopsida</taxon>
        <taxon>Poales</taxon>
        <taxon>Poaceae</taxon>
        <taxon>PACMAD clade</taxon>
        <taxon>Panicoideae</taxon>
        <taxon>Panicodae</taxon>
        <taxon>Paniceae</taxon>
        <taxon>Melinidinae</taxon>
        <taxon>Urochloa</taxon>
    </lineage>
</organism>
<accession>A0ABC9E2S6</accession>
<evidence type="ECO:0000313" key="1">
    <source>
        <dbReference type="EMBL" id="CAL5049848.1"/>
    </source>
</evidence>